<dbReference type="InterPro" id="IPR025110">
    <property type="entry name" value="AMP-bd_C"/>
</dbReference>
<dbReference type="STRING" id="239498.AXK60_07175"/>
<name>A0A138AIN4_9ACTN</name>
<proteinExistence type="inferred from homology"/>
<comment type="similarity">
    <text evidence="1">Belongs to the ATP-dependent AMP-binding enzyme family.</text>
</comment>
<dbReference type="PANTHER" id="PTHR43201">
    <property type="entry name" value="ACYL-COA SYNTHETASE"/>
    <property type="match status" value="1"/>
</dbReference>
<dbReference type="InterPro" id="IPR042099">
    <property type="entry name" value="ANL_N_sf"/>
</dbReference>
<dbReference type="PROSITE" id="PS00455">
    <property type="entry name" value="AMP_BINDING"/>
    <property type="match status" value="1"/>
</dbReference>
<dbReference type="Pfam" id="PF13193">
    <property type="entry name" value="AMP-binding_C"/>
    <property type="match status" value="1"/>
</dbReference>
<dbReference type="AlphaFoldDB" id="A0A138AIN4"/>
<dbReference type="OrthoDB" id="9803968at2"/>
<dbReference type="EMBL" id="LSRF01000033">
    <property type="protein sequence ID" value="KXP10244.1"/>
    <property type="molecule type" value="Genomic_DNA"/>
</dbReference>
<evidence type="ECO:0000313" key="5">
    <source>
        <dbReference type="EMBL" id="KXO98773.1"/>
    </source>
</evidence>
<evidence type="ECO:0000313" key="6">
    <source>
        <dbReference type="EMBL" id="KXP10244.1"/>
    </source>
</evidence>
<sequence length="509" mass="54578">MSRTIAGALRGAAEQYADRTAVVDGDLRISYGELHERVRDVARALLAEGIEKGDRIAICAPNGHEWIEAALGAAYIGAVLVPVNTRYTGPEIVDLLVRTRSRAFVVAGPFLGVDRLDLVVDTAGGLPGDIVAVFRLPDWNEVPARGAHVTDAELDGAAAAVAPDAPSDIFFTSGTSGRSKGAVSTHAQTLANAANWAELVGVTDADRYLIASPFFHIFGYKAGILAALQHGAAIYPAQTFDVVRTFELIQRERISILPGVPTVHQMMLDHPARADYDLSSLRAATTGAATIPVVLIERMRDELRYDRVLTAYGLSEAPVVTMCREDDAPEVIATTSGRAVRDMEVRVADDGEILVRGPNVIAEYFEDPAATAKAFGADGWFHTGDAGSMDEAGNLRITDRIKDMFTNGGFNVYPAEIEQVIARIPGVSESAVVGVPEPRLGEVGKAFVVLTAGRELTEEAVIEHCREFLAGFKVPRSVEFVSELPRNATGKVLKRVLRGEPDPAAGEKR</sequence>
<dbReference type="GO" id="GO:0031956">
    <property type="term" value="F:medium-chain fatty acid-CoA ligase activity"/>
    <property type="evidence" value="ECO:0007669"/>
    <property type="project" value="TreeGrafter"/>
</dbReference>
<dbReference type="Proteomes" id="UP000070258">
    <property type="component" value="Unassembled WGS sequence"/>
</dbReference>
<dbReference type="EMBL" id="LSRE01000012">
    <property type="protein sequence ID" value="KXO98773.1"/>
    <property type="molecule type" value="Genomic_DNA"/>
</dbReference>
<keyword evidence="2 6" id="KW-0436">Ligase</keyword>
<evidence type="ECO:0000259" key="4">
    <source>
        <dbReference type="Pfam" id="PF13193"/>
    </source>
</evidence>
<feature type="domain" description="AMP-dependent synthetase/ligase" evidence="3">
    <location>
        <begin position="12"/>
        <end position="365"/>
    </location>
</feature>
<reference evidence="5 7" key="2">
    <citation type="submission" date="2016-02" db="EMBL/GenBank/DDBJ databases">
        <authorList>
            <person name="Teng J.L."/>
            <person name="Tang Y."/>
            <person name="Huang Y."/>
            <person name="Guo F."/>
            <person name="Wei W."/>
            <person name="Chen J.H."/>
            <person name="Wong S.Y."/>
            <person name="Lau S.K."/>
            <person name="Woo P.C."/>
        </authorList>
    </citation>
    <scope>NUCLEOTIDE SEQUENCE [LARGE SCALE GENOMIC DNA]</scope>
    <source>
        <strain evidence="5 7">JCM 13375</strain>
    </source>
</reference>
<evidence type="ECO:0000313" key="7">
    <source>
        <dbReference type="Proteomes" id="UP000070409"/>
    </source>
</evidence>
<dbReference type="SUPFAM" id="SSF56801">
    <property type="entry name" value="Acetyl-CoA synthetase-like"/>
    <property type="match status" value="1"/>
</dbReference>
<comment type="caution">
    <text evidence="6">The sequence shown here is derived from an EMBL/GenBank/DDBJ whole genome shotgun (WGS) entry which is preliminary data.</text>
</comment>
<dbReference type="Gene3D" id="3.40.50.12780">
    <property type="entry name" value="N-terminal domain of ligase-like"/>
    <property type="match status" value="1"/>
</dbReference>
<dbReference type="NCBIfam" id="NF005801">
    <property type="entry name" value="PRK07656.1"/>
    <property type="match status" value="1"/>
</dbReference>
<dbReference type="RefSeq" id="WP_068571280.1">
    <property type="nucleotide sequence ID" value="NZ_LSRE01000012.1"/>
</dbReference>
<gene>
    <name evidence="6" type="ORF">AXK60_07175</name>
    <name evidence="5" type="ORF">AXK61_02205</name>
</gene>
<dbReference type="Proteomes" id="UP000070409">
    <property type="component" value="Unassembled WGS sequence"/>
</dbReference>
<feature type="domain" description="AMP-binding enzyme C-terminal" evidence="4">
    <location>
        <begin position="416"/>
        <end position="491"/>
    </location>
</feature>
<evidence type="ECO:0000259" key="3">
    <source>
        <dbReference type="Pfam" id="PF00501"/>
    </source>
</evidence>
<keyword evidence="7" id="KW-1185">Reference proteome</keyword>
<evidence type="ECO:0000256" key="2">
    <source>
        <dbReference type="ARBA" id="ARBA00022598"/>
    </source>
</evidence>
<reference evidence="6" key="1">
    <citation type="submission" date="2016-02" db="EMBL/GenBank/DDBJ databases">
        <authorList>
            <person name="Teng J.L."/>
            <person name="Yang Y."/>
            <person name="Huang Y."/>
            <person name="Guo F."/>
            <person name="Wei W."/>
            <person name="Chen J.H."/>
            <person name="Wong S.Y."/>
            <person name="Lau S.K."/>
            <person name="Woo P.C."/>
        </authorList>
    </citation>
    <scope>NUCLEOTIDE SEQUENCE</scope>
    <source>
        <strain evidence="6">JCM 15929</strain>
    </source>
</reference>
<dbReference type="InterPro" id="IPR000873">
    <property type="entry name" value="AMP-dep_synth/lig_dom"/>
</dbReference>
<dbReference type="FunFam" id="3.30.300.30:FF:000008">
    <property type="entry name" value="2,3-dihydroxybenzoate-AMP ligase"/>
    <property type="match status" value="1"/>
</dbReference>
<accession>A0A138AIN4</accession>
<protein>
    <submittedName>
        <fullName evidence="6">Fatty acid--CoA ligase</fullName>
    </submittedName>
</protein>
<dbReference type="InterPro" id="IPR045851">
    <property type="entry name" value="AMP-bd_C_sf"/>
</dbReference>
<dbReference type="Pfam" id="PF00501">
    <property type="entry name" value="AMP-binding"/>
    <property type="match status" value="1"/>
</dbReference>
<dbReference type="Gene3D" id="3.30.300.30">
    <property type="match status" value="1"/>
</dbReference>
<dbReference type="GO" id="GO:0006631">
    <property type="term" value="P:fatty acid metabolic process"/>
    <property type="evidence" value="ECO:0007669"/>
    <property type="project" value="TreeGrafter"/>
</dbReference>
<organism evidence="6">
    <name type="scientific">Tsukamurella pseudospumae</name>
    <dbReference type="NCBI Taxonomy" id="239498"/>
    <lineage>
        <taxon>Bacteria</taxon>
        <taxon>Bacillati</taxon>
        <taxon>Actinomycetota</taxon>
        <taxon>Actinomycetes</taxon>
        <taxon>Mycobacteriales</taxon>
        <taxon>Tsukamurellaceae</taxon>
        <taxon>Tsukamurella</taxon>
    </lineage>
</organism>
<dbReference type="InterPro" id="IPR020845">
    <property type="entry name" value="AMP-binding_CS"/>
</dbReference>
<evidence type="ECO:0000256" key="1">
    <source>
        <dbReference type="ARBA" id="ARBA00006432"/>
    </source>
</evidence>
<dbReference type="PANTHER" id="PTHR43201:SF5">
    <property type="entry name" value="MEDIUM-CHAIN ACYL-COA LIGASE ACSF2, MITOCHONDRIAL"/>
    <property type="match status" value="1"/>
</dbReference>